<dbReference type="NCBIfam" id="TIGR01730">
    <property type="entry name" value="RND_mfp"/>
    <property type="match status" value="1"/>
</dbReference>
<evidence type="ECO:0000313" key="5">
    <source>
        <dbReference type="EMBL" id="KJJ85856.1"/>
    </source>
</evidence>
<name>A0A0F0CWB5_9BACT</name>
<evidence type="ECO:0000256" key="1">
    <source>
        <dbReference type="ARBA" id="ARBA00009477"/>
    </source>
</evidence>
<feature type="compositionally biased region" description="Basic and acidic residues" evidence="2">
    <location>
        <begin position="1"/>
        <end position="13"/>
    </location>
</feature>
<feature type="compositionally biased region" description="Basic and acidic residues" evidence="2">
    <location>
        <begin position="22"/>
        <end position="40"/>
    </location>
</feature>
<evidence type="ECO:0000259" key="4">
    <source>
        <dbReference type="Pfam" id="PF25954"/>
    </source>
</evidence>
<accession>A0A0F0CWB5</accession>
<keyword evidence="3" id="KW-1133">Transmembrane helix</keyword>
<keyword evidence="3" id="KW-0812">Transmembrane</keyword>
<gene>
    <name evidence="5" type="ORF">OMAG_000278</name>
</gene>
<dbReference type="SUPFAM" id="SSF111369">
    <property type="entry name" value="HlyD-like secretion proteins"/>
    <property type="match status" value="1"/>
</dbReference>
<keyword evidence="6" id="KW-1185">Reference proteome</keyword>
<evidence type="ECO:0000313" key="6">
    <source>
        <dbReference type="Proteomes" id="UP000033428"/>
    </source>
</evidence>
<dbReference type="GO" id="GO:1990281">
    <property type="term" value="C:efflux pump complex"/>
    <property type="evidence" value="ECO:0007669"/>
    <property type="project" value="TreeGrafter"/>
</dbReference>
<keyword evidence="3" id="KW-0472">Membrane</keyword>
<dbReference type="EMBL" id="JYNY01000059">
    <property type="protein sequence ID" value="KJJ85856.1"/>
    <property type="molecule type" value="Genomic_DNA"/>
</dbReference>
<comment type="similarity">
    <text evidence="1">Belongs to the membrane fusion protein (MFP) (TC 8.A.1) family.</text>
</comment>
<organism evidence="5 6">
    <name type="scientific">Candidatus Omnitrophus magneticus</name>
    <dbReference type="NCBI Taxonomy" id="1609969"/>
    <lineage>
        <taxon>Bacteria</taxon>
        <taxon>Pseudomonadati</taxon>
        <taxon>Candidatus Omnitrophota</taxon>
        <taxon>Candidatus Omnitrophus</taxon>
    </lineage>
</organism>
<dbReference type="InterPro" id="IPR006143">
    <property type="entry name" value="RND_pump_MFP"/>
</dbReference>
<evidence type="ECO:0000256" key="2">
    <source>
        <dbReference type="SAM" id="MobiDB-lite"/>
    </source>
</evidence>
<dbReference type="AlphaFoldDB" id="A0A0F0CWB5"/>
<comment type="caution">
    <text evidence="5">The sequence shown here is derived from an EMBL/GenBank/DDBJ whole genome shotgun (WGS) entry which is preliminary data.</text>
</comment>
<dbReference type="GO" id="GO:0015562">
    <property type="term" value="F:efflux transmembrane transporter activity"/>
    <property type="evidence" value="ECO:0007669"/>
    <property type="project" value="TreeGrafter"/>
</dbReference>
<dbReference type="Gene3D" id="2.40.420.20">
    <property type="match status" value="1"/>
</dbReference>
<proteinExistence type="inferred from homology"/>
<reference evidence="5 6" key="1">
    <citation type="submission" date="2015-02" db="EMBL/GenBank/DDBJ databases">
        <title>Single-cell genomics of uncultivated deep-branching MTB reveals a conserved set of magnetosome genes.</title>
        <authorList>
            <person name="Kolinko S."/>
            <person name="Richter M."/>
            <person name="Glockner F.O."/>
            <person name="Brachmann A."/>
            <person name="Schuler D."/>
        </authorList>
    </citation>
    <scope>NUCLEOTIDE SEQUENCE [LARGE SCALE GENOMIC DNA]</scope>
    <source>
        <strain evidence="5">SKK-01</strain>
    </source>
</reference>
<feature type="compositionally biased region" description="Polar residues" evidence="2">
    <location>
        <begin position="42"/>
        <end position="61"/>
    </location>
</feature>
<dbReference type="PANTHER" id="PTHR30469:SF20">
    <property type="entry name" value="EFFLUX RND TRANSPORTER PERIPLASMIC ADAPTOR SUBUNIT"/>
    <property type="match status" value="1"/>
</dbReference>
<dbReference type="Pfam" id="PF25954">
    <property type="entry name" value="Beta-barrel_RND_2"/>
    <property type="match status" value="1"/>
</dbReference>
<dbReference type="PANTHER" id="PTHR30469">
    <property type="entry name" value="MULTIDRUG RESISTANCE PROTEIN MDTA"/>
    <property type="match status" value="1"/>
</dbReference>
<protein>
    <submittedName>
        <fullName evidence="5">Secretion protein HlyD</fullName>
    </submittedName>
</protein>
<feature type="region of interest" description="Disordered" evidence="2">
    <location>
        <begin position="404"/>
        <end position="423"/>
    </location>
</feature>
<dbReference type="Gene3D" id="2.40.30.170">
    <property type="match status" value="1"/>
</dbReference>
<dbReference type="InterPro" id="IPR058792">
    <property type="entry name" value="Beta-barrel_RND_2"/>
</dbReference>
<feature type="domain" description="CusB-like beta-barrel" evidence="4">
    <location>
        <begin position="296"/>
        <end position="370"/>
    </location>
</feature>
<dbReference type="FunFam" id="2.40.30.170:FF:000010">
    <property type="entry name" value="Efflux RND transporter periplasmic adaptor subunit"/>
    <property type="match status" value="1"/>
</dbReference>
<sequence length="476" mass="54203">MTDNKEQKPEMPEPLKPAENNSKSEKTAPDKTPEPLEIKPESINTSDIPKPSVSTAPSSAKNVGAAVNKTDNKKQAQSKIPLQPKPPKIKKPFKFPKINFKQIARWKKFYIWALIILLTTSVVVSKNIDKIKNLFGKKDKAVKEMTEFSEELPVKVYKTKKIDFKDTLPVMGRIEGFTEIELRFETNGIIESFNFEEGERILEGDIITSLNQKDALLKLKYAALDLEKAKKLYELGGYDKVAYDQKQLEYESAKRDLEKTNIYSPSDGYLGSKEKMQGTYVTSQDKCGTFLDFSQVYAVFDIIEEDTPKIKQGQNVDIFVDSYPGETFTGTIDMLSPMIQGRTRTQKAKIELENKDDLLKPGMFARAVINTYEKKDALIIPNGAFKKKEQKYFVYVVHPEEKKETEDAKKPVSPEQEGAPQKGVVEEREIKIAYLTHDMAEVGKGLEEGELVIRELHQDYKDQDKVEITEVQETIF</sequence>
<feature type="region of interest" description="Disordered" evidence="2">
    <location>
        <begin position="1"/>
        <end position="86"/>
    </location>
</feature>
<feature type="transmembrane region" description="Helical" evidence="3">
    <location>
        <begin position="109"/>
        <end position="128"/>
    </location>
</feature>
<evidence type="ECO:0000256" key="3">
    <source>
        <dbReference type="SAM" id="Phobius"/>
    </source>
</evidence>
<dbReference type="Proteomes" id="UP000033428">
    <property type="component" value="Unassembled WGS sequence"/>
</dbReference>